<evidence type="ECO:0000313" key="3">
    <source>
        <dbReference type="Proteomes" id="UP000824120"/>
    </source>
</evidence>
<gene>
    <name evidence="2" type="ORF">H5410_056977</name>
</gene>
<protein>
    <submittedName>
        <fullName evidence="2">Uncharacterized protein</fullName>
    </submittedName>
</protein>
<evidence type="ECO:0000313" key="2">
    <source>
        <dbReference type="EMBL" id="KAG5576843.1"/>
    </source>
</evidence>
<reference evidence="2 3" key="1">
    <citation type="submission" date="2020-09" db="EMBL/GenBank/DDBJ databases">
        <title>De no assembly of potato wild relative species, Solanum commersonii.</title>
        <authorList>
            <person name="Cho K."/>
        </authorList>
    </citation>
    <scope>NUCLEOTIDE SEQUENCE [LARGE SCALE GENOMIC DNA]</scope>
    <source>
        <strain evidence="2">LZ3.2</strain>
        <tissue evidence="2">Leaf</tissue>
    </source>
</reference>
<accession>A0A9J5WLQ2</accession>
<organism evidence="2 3">
    <name type="scientific">Solanum commersonii</name>
    <name type="common">Commerson's wild potato</name>
    <name type="synonym">Commerson's nightshade</name>
    <dbReference type="NCBI Taxonomy" id="4109"/>
    <lineage>
        <taxon>Eukaryota</taxon>
        <taxon>Viridiplantae</taxon>
        <taxon>Streptophyta</taxon>
        <taxon>Embryophyta</taxon>
        <taxon>Tracheophyta</taxon>
        <taxon>Spermatophyta</taxon>
        <taxon>Magnoliopsida</taxon>
        <taxon>eudicotyledons</taxon>
        <taxon>Gunneridae</taxon>
        <taxon>Pentapetalae</taxon>
        <taxon>asterids</taxon>
        <taxon>lamiids</taxon>
        <taxon>Solanales</taxon>
        <taxon>Solanaceae</taxon>
        <taxon>Solanoideae</taxon>
        <taxon>Solaneae</taxon>
        <taxon>Solanum</taxon>
    </lineage>
</organism>
<feature type="compositionally biased region" description="Basic and acidic residues" evidence="1">
    <location>
        <begin position="13"/>
        <end position="25"/>
    </location>
</feature>
<feature type="region of interest" description="Disordered" evidence="1">
    <location>
        <begin position="13"/>
        <end position="36"/>
    </location>
</feature>
<feature type="compositionally biased region" description="Basic residues" evidence="1">
    <location>
        <begin position="26"/>
        <end position="36"/>
    </location>
</feature>
<comment type="caution">
    <text evidence="2">The sequence shown here is derived from an EMBL/GenBank/DDBJ whole genome shotgun (WGS) entry which is preliminary data.</text>
</comment>
<proteinExistence type="predicted"/>
<dbReference type="Proteomes" id="UP000824120">
    <property type="component" value="Chromosome 11"/>
</dbReference>
<dbReference type="EMBL" id="JACXVP010000011">
    <property type="protein sequence ID" value="KAG5576843.1"/>
    <property type="molecule type" value="Genomic_DNA"/>
</dbReference>
<sequence length="165" mass="18505">MARSKMIFLARMKEQQEEEKDEKSMKKAKTNKKRKRKRGLLIKCHKELHLSQQLNLLLVLLPNLTSNALLVDAKDEVEKINFSITVVANCDMKKQQYLFEAIHGSSVATYASSVATFDSYVAVHGSSVATYASSVITFDSYIAIHRSFIETYASYVAIYGASVAT</sequence>
<dbReference type="AlphaFoldDB" id="A0A9J5WLQ2"/>
<keyword evidence="3" id="KW-1185">Reference proteome</keyword>
<name>A0A9J5WLQ2_SOLCO</name>
<evidence type="ECO:0000256" key="1">
    <source>
        <dbReference type="SAM" id="MobiDB-lite"/>
    </source>
</evidence>